<dbReference type="RefSeq" id="WP_034425172.1">
    <property type="nucleotide sequence ID" value="NZ_CP045798.1"/>
</dbReference>
<sequence length="80" mass="8735">MKICAEVSLYPQKTNKASEIINDSLEAIKTSGVEYEVGSMSTHLHGEEGAVWRSLMTMFNTADKEGEVSMVVTVTNSAHN</sequence>
<dbReference type="KEGG" id="tfr:BR63_07800"/>
<evidence type="ECO:0000313" key="2">
    <source>
        <dbReference type="EMBL" id="QNB46224.1"/>
    </source>
</evidence>
<name>A0A7G6E2C0_THEFR</name>
<dbReference type="InterPro" id="IPR029756">
    <property type="entry name" value="MTH1187/YkoF-like"/>
</dbReference>
<gene>
    <name evidence="2" type="ORF">BR63_07800</name>
</gene>
<dbReference type="EMBL" id="CP045798">
    <property type="protein sequence ID" value="QNB46224.1"/>
    <property type="molecule type" value="Genomic_DNA"/>
</dbReference>
<dbReference type="AlphaFoldDB" id="A0A7G6E2C0"/>
<dbReference type="Pfam" id="PF01910">
    <property type="entry name" value="Thiamine_BP"/>
    <property type="match status" value="1"/>
</dbReference>
<evidence type="ECO:0000313" key="3">
    <source>
        <dbReference type="Proteomes" id="UP000515847"/>
    </source>
</evidence>
<evidence type="ECO:0000259" key="1">
    <source>
        <dbReference type="Pfam" id="PF01910"/>
    </source>
</evidence>
<protein>
    <recommendedName>
        <fullName evidence="1">Thiamine-binding protein domain-containing protein</fullName>
    </recommendedName>
</protein>
<dbReference type="InterPro" id="IPR002767">
    <property type="entry name" value="Thiamine_BP"/>
</dbReference>
<dbReference type="OrthoDB" id="2970529at2"/>
<proteinExistence type="predicted"/>
<dbReference type="SUPFAM" id="SSF89957">
    <property type="entry name" value="MTH1187/YkoF-like"/>
    <property type="match status" value="1"/>
</dbReference>
<dbReference type="Gene3D" id="3.30.70.930">
    <property type="match status" value="1"/>
</dbReference>
<reference evidence="2 3" key="1">
    <citation type="journal article" date="2019" name="Front. Microbiol.">
        <title>Thermoanaerosceptrum fracticalcis gen. nov. sp. nov., a Novel Fumarate-Fermenting Microorganism From a Deep Fractured Carbonate Aquifer of the US Great Basin.</title>
        <authorList>
            <person name="Hamilton-Brehm S.D."/>
            <person name="Stewart L.E."/>
            <person name="Zavarin M."/>
            <person name="Caldwell M."/>
            <person name="Lawson P.A."/>
            <person name="Onstott T.C."/>
            <person name="Grzymski J."/>
            <person name="Neveux I."/>
            <person name="Lollar B.S."/>
            <person name="Russell C.E."/>
            <person name="Moser D.P."/>
        </authorList>
    </citation>
    <scope>NUCLEOTIDE SEQUENCE [LARGE SCALE GENOMIC DNA]</scope>
    <source>
        <strain evidence="2 3">DRI-13</strain>
    </source>
</reference>
<accession>A0A7G6E2C0</accession>
<feature type="domain" description="Thiamine-binding protein" evidence="1">
    <location>
        <begin position="5"/>
        <end position="72"/>
    </location>
</feature>
<keyword evidence="3" id="KW-1185">Reference proteome</keyword>
<organism evidence="2 3">
    <name type="scientific">Thermanaerosceptrum fracticalcis</name>
    <dbReference type="NCBI Taxonomy" id="1712410"/>
    <lineage>
        <taxon>Bacteria</taxon>
        <taxon>Bacillati</taxon>
        <taxon>Bacillota</taxon>
        <taxon>Clostridia</taxon>
        <taxon>Eubacteriales</taxon>
        <taxon>Peptococcaceae</taxon>
        <taxon>Thermanaerosceptrum</taxon>
    </lineage>
</organism>
<dbReference type="Proteomes" id="UP000515847">
    <property type="component" value="Chromosome"/>
</dbReference>